<sequence>MLHPALSVLTTVVPRTGARRHREGEPRDRELATCPRLALGGEGLTGGAESRHERAAAGVVAATAEWTGEPGELRRAARAQCLDLPDFNGEIR</sequence>
<keyword evidence="2" id="KW-1185">Reference proteome</keyword>
<organism evidence="1 2">
    <name type="scientific">Pleurodeles waltl</name>
    <name type="common">Iberian ribbed newt</name>
    <dbReference type="NCBI Taxonomy" id="8319"/>
    <lineage>
        <taxon>Eukaryota</taxon>
        <taxon>Metazoa</taxon>
        <taxon>Chordata</taxon>
        <taxon>Craniata</taxon>
        <taxon>Vertebrata</taxon>
        <taxon>Euteleostomi</taxon>
        <taxon>Amphibia</taxon>
        <taxon>Batrachia</taxon>
        <taxon>Caudata</taxon>
        <taxon>Salamandroidea</taxon>
        <taxon>Salamandridae</taxon>
        <taxon>Pleurodelinae</taxon>
        <taxon>Pleurodeles</taxon>
    </lineage>
</organism>
<gene>
    <name evidence="1" type="ORF">NDU88_000772</name>
</gene>
<dbReference type="AlphaFoldDB" id="A0AAV7N901"/>
<proteinExistence type="predicted"/>
<dbReference type="Proteomes" id="UP001066276">
    <property type="component" value="Chromosome 8"/>
</dbReference>
<dbReference type="EMBL" id="JANPWB010000012">
    <property type="protein sequence ID" value="KAJ1112508.1"/>
    <property type="molecule type" value="Genomic_DNA"/>
</dbReference>
<protein>
    <submittedName>
        <fullName evidence="1">Uncharacterized protein</fullName>
    </submittedName>
</protein>
<evidence type="ECO:0000313" key="2">
    <source>
        <dbReference type="Proteomes" id="UP001066276"/>
    </source>
</evidence>
<evidence type="ECO:0000313" key="1">
    <source>
        <dbReference type="EMBL" id="KAJ1112508.1"/>
    </source>
</evidence>
<accession>A0AAV7N901</accession>
<name>A0AAV7N901_PLEWA</name>
<reference evidence="1" key="1">
    <citation type="journal article" date="2022" name="bioRxiv">
        <title>Sequencing and chromosome-scale assembly of the giantPleurodeles waltlgenome.</title>
        <authorList>
            <person name="Brown T."/>
            <person name="Elewa A."/>
            <person name="Iarovenko S."/>
            <person name="Subramanian E."/>
            <person name="Araus A.J."/>
            <person name="Petzold A."/>
            <person name="Susuki M."/>
            <person name="Suzuki K.-i.T."/>
            <person name="Hayashi T."/>
            <person name="Toyoda A."/>
            <person name="Oliveira C."/>
            <person name="Osipova E."/>
            <person name="Leigh N.D."/>
            <person name="Simon A."/>
            <person name="Yun M.H."/>
        </authorList>
    </citation>
    <scope>NUCLEOTIDE SEQUENCE</scope>
    <source>
        <strain evidence="1">20211129_DDA</strain>
        <tissue evidence="1">Liver</tissue>
    </source>
</reference>
<comment type="caution">
    <text evidence="1">The sequence shown here is derived from an EMBL/GenBank/DDBJ whole genome shotgun (WGS) entry which is preliminary data.</text>
</comment>